<accession>A0A2H5Q0D0</accession>
<dbReference type="Proteomes" id="UP000236630">
    <property type="component" value="Unassembled WGS sequence"/>
</dbReference>
<dbReference type="EMBL" id="BDQV01000177">
    <property type="protein sequence ID" value="GAY58107.1"/>
    <property type="molecule type" value="Genomic_DNA"/>
</dbReference>
<proteinExistence type="predicted"/>
<organism evidence="1 2">
    <name type="scientific">Citrus unshiu</name>
    <name type="common">Satsuma mandarin</name>
    <name type="synonym">Citrus nobilis var. unshiu</name>
    <dbReference type="NCBI Taxonomy" id="55188"/>
    <lineage>
        <taxon>Eukaryota</taxon>
        <taxon>Viridiplantae</taxon>
        <taxon>Streptophyta</taxon>
        <taxon>Embryophyta</taxon>
        <taxon>Tracheophyta</taxon>
        <taxon>Spermatophyta</taxon>
        <taxon>Magnoliopsida</taxon>
        <taxon>eudicotyledons</taxon>
        <taxon>Gunneridae</taxon>
        <taxon>Pentapetalae</taxon>
        <taxon>rosids</taxon>
        <taxon>malvids</taxon>
        <taxon>Sapindales</taxon>
        <taxon>Rutaceae</taxon>
        <taxon>Aurantioideae</taxon>
        <taxon>Citrus</taxon>
    </lineage>
</organism>
<name>A0A2H5Q0D0_CITUN</name>
<evidence type="ECO:0000313" key="2">
    <source>
        <dbReference type="Proteomes" id="UP000236630"/>
    </source>
</evidence>
<comment type="caution">
    <text evidence="1">The sequence shown here is derived from an EMBL/GenBank/DDBJ whole genome shotgun (WGS) entry which is preliminary data.</text>
</comment>
<reference evidence="1 2" key="1">
    <citation type="journal article" date="2017" name="Front. Genet.">
        <title>Draft sequencing of the heterozygous diploid genome of Satsuma (Citrus unshiu Marc.) using a hybrid assembly approach.</title>
        <authorList>
            <person name="Shimizu T."/>
            <person name="Tanizawa Y."/>
            <person name="Mochizuki T."/>
            <person name="Nagasaki H."/>
            <person name="Yoshioka T."/>
            <person name="Toyoda A."/>
            <person name="Fujiyama A."/>
            <person name="Kaminuma E."/>
            <person name="Nakamura Y."/>
        </authorList>
    </citation>
    <scope>NUCLEOTIDE SEQUENCE [LARGE SCALE GENOMIC DNA]</scope>
    <source>
        <strain evidence="2">cv. Miyagawa wase</strain>
    </source>
</reference>
<sequence length="63" mass="6720">MGRGGSGFPLPPPPMGVGIPLPHFLRFRGEVTGVDMQTIGLSWIDLVSLTYNIGSARMHANAK</sequence>
<dbReference type="AlphaFoldDB" id="A0A2H5Q0D0"/>
<evidence type="ECO:0000313" key="1">
    <source>
        <dbReference type="EMBL" id="GAY58107.1"/>
    </source>
</evidence>
<protein>
    <submittedName>
        <fullName evidence="1">Uncharacterized protein</fullName>
    </submittedName>
</protein>
<gene>
    <name evidence="1" type="ORF">CUMW_184520</name>
</gene>
<keyword evidence="2" id="KW-1185">Reference proteome</keyword>